<dbReference type="SMART" id="SM01125">
    <property type="entry name" value="DCP2"/>
    <property type="match status" value="1"/>
</dbReference>
<evidence type="ECO:0000256" key="5">
    <source>
        <dbReference type="ARBA" id="ARBA00022723"/>
    </source>
</evidence>
<evidence type="ECO:0000259" key="10">
    <source>
        <dbReference type="PROSITE" id="PS51462"/>
    </source>
</evidence>
<evidence type="ECO:0000256" key="7">
    <source>
        <dbReference type="ARBA" id="ARBA00022884"/>
    </source>
</evidence>
<dbReference type="AlphaFoldDB" id="A0A6G1HRE8"/>
<proteinExistence type="inferred from homology"/>
<dbReference type="GO" id="GO:0030145">
    <property type="term" value="F:manganese ion binding"/>
    <property type="evidence" value="ECO:0007669"/>
    <property type="project" value="InterPro"/>
</dbReference>
<keyword evidence="12" id="KW-1185">Reference proteome</keyword>
<keyword evidence="6" id="KW-0378">Hydrolase</keyword>
<feature type="compositionally biased region" description="Low complexity" evidence="9">
    <location>
        <begin position="745"/>
        <end position="759"/>
    </location>
</feature>
<dbReference type="SUPFAM" id="SSF140586">
    <property type="entry name" value="Dcp2 domain-like"/>
    <property type="match status" value="1"/>
</dbReference>
<dbReference type="InterPro" id="IPR020084">
    <property type="entry name" value="NUDIX_hydrolase_CS"/>
</dbReference>
<comment type="cofactor">
    <cofactor evidence="1">
        <name>Mn(2+)</name>
        <dbReference type="ChEBI" id="CHEBI:29035"/>
    </cofactor>
</comment>
<dbReference type="FunFam" id="1.10.10.1050:FF:000003">
    <property type="entry name" value="Decapping enzyme Dcp2, putative"/>
    <property type="match status" value="1"/>
</dbReference>
<feature type="compositionally biased region" description="Pro residues" evidence="9">
    <location>
        <begin position="359"/>
        <end position="375"/>
    </location>
</feature>
<accession>A0A6G1HRE8</accession>
<evidence type="ECO:0000313" key="12">
    <source>
        <dbReference type="Proteomes" id="UP000799640"/>
    </source>
</evidence>
<evidence type="ECO:0000256" key="6">
    <source>
        <dbReference type="ARBA" id="ARBA00022801"/>
    </source>
</evidence>
<keyword evidence="7" id="KW-0694">RNA-binding</keyword>
<feature type="region of interest" description="Disordered" evidence="9">
    <location>
        <begin position="455"/>
        <end position="520"/>
    </location>
</feature>
<feature type="compositionally biased region" description="Low complexity" evidence="9">
    <location>
        <begin position="625"/>
        <end position="641"/>
    </location>
</feature>
<dbReference type="GO" id="GO:0000184">
    <property type="term" value="P:nuclear-transcribed mRNA catabolic process, nonsense-mediated decay"/>
    <property type="evidence" value="ECO:0007669"/>
    <property type="project" value="InterPro"/>
</dbReference>
<evidence type="ECO:0000256" key="9">
    <source>
        <dbReference type="SAM" id="MobiDB-lite"/>
    </source>
</evidence>
<dbReference type="FunFam" id="3.90.79.10:FF:000003">
    <property type="entry name" value="M7GpppN-mRNA hydrolase isoform 2"/>
    <property type="match status" value="1"/>
</dbReference>
<dbReference type="InterPro" id="IPR036189">
    <property type="entry name" value="DCP2_BoxA_sf"/>
</dbReference>
<dbReference type="InterPro" id="IPR000086">
    <property type="entry name" value="NUDIX_hydrolase_dom"/>
</dbReference>
<dbReference type="OrthoDB" id="18996at2759"/>
<reference evidence="11" key="1">
    <citation type="journal article" date="2020" name="Stud. Mycol.">
        <title>101 Dothideomycetes genomes: a test case for predicting lifestyles and emergence of pathogens.</title>
        <authorList>
            <person name="Haridas S."/>
            <person name="Albert R."/>
            <person name="Binder M."/>
            <person name="Bloem J."/>
            <person name="Labutti K."/>
            <person name="Salamov A."/>
            <person name="Andreopoulos B."/>
            <person name="Baker S."/>
            <person name="Barry K."/>
            <person name="Bills G."/>
            <person name="Bluhm B."/>
            <person name="Cannon C."/>
            <person name="Castanera R."/>
            <person name="Culley D."/>
            <person name="Daum C."/>
            <person name="Ezra D."/>
            <person name="Gonzalez J."/>
            <person name="Henrissat B."/>
            <person name="Kuo A."/>
            <person name="Liang C."/>
            <person name="Lipzen A."/>
            <person name="Lutzoni F."/>
            <person name="Magnuson J."/>
            <person name="Mondo S."/>
            <person name="Nolan M."/>
            <person name="Ohm R."/>
            <person name="Pangilinan J."/>
            <person name="Park H.-J."/>
            <person name="Ramirez L."/>
            <person name="Alfaro M."/>
            <person name="Sun H."/>
            <person name="Tritt A."/>
            <person name="Yoshinaga Y."/>
            <person name="Zwiers L.-H."/>
            <person name="Turgeon B."/>
            <person name="Goodwin S."/>
            <person name="Spatafora J."/>
            <person name="Crous P."/>
            <person name="Grigoriev I."/>
        </authorList>
    </citation>
    <scope>NUCLEOTIDE SEQUENCE</scope>
    <source>
        <strain evidence="11">CBS 262.69</strain>
    </source>
</reference>
<dbReference type="EMBL" id="ML996699">
    <property type="protein sequence ID" value="KAF2398572.1"/>
    <property type="molecule type" value="Genomic_DNA"/>
</dbReference>
<dbReference type="GO" id="GO:0000932">
    <property type="term" value="C:P-body"/>
    <property type="evidence" value="ECO:0007669"/>
    <property type="project" value="TreeGrafter"/>
</dbReference>
<feature type="compositionally biased region" description="Acidic residues" evidence="9">
    <location>
        <begin position="258"/>
        <end position="276"/>
    </location>
</feature>
<feature type="compositionally biased region" description="Pro residues" evidence="9">
    <location>
        <begin position="499"/>
        <end position="515"/>
    </location>
</feature>
<dbReference type="GO" id="GO:0140933">
    <property type="term" value="F:5'-(N(7)-methylguanosine 5'-triphospho)-[mRNA] hydrolase activity"/>
    <property type="evidence" value="ECO:0007669"/>
    <property type="project" value="InterPro"/>
</dbReference>
<dbReference type="PANTHER" id="PTHR23114:SF17">
    <property type="entry name" value="M7GPPPN-MRNA HYDROLASE"/>
    <property type="match status" value="1"/>
</dbReference>
<dbReference type="CDD" id="cd03672">
    <property type="entry name" value="NUDIX_Dcp2p_Nudt20"/>
    <property type="match status" value="1"/>
</dbReference>
<feature type="compositionally biased region" description="Low complexity" evidence="9">
    <location>
        <begin position="559"/>
        <end position="572"/>
    </location>
</feature>
<dbReference type="Pfam" id="PF00293">
    <property type="entry name" value="NUDIX"/>
    <property type="match status" value="1"/>
</dbReference>
<dbReference type="PROSITE" id="PS51462">
    <property type="entry name" value="NUDIX"/>
    <property type="match status" value="1"/>
</dbReference>
<evidence type="ECO:0000256" key="4">
    <source>
        <dbReference type="ARBA" id="ARBA00022490"/>
    </source>
</evidence>
<dbReference type="Pfam" id="PF05026">
    <property type="entry name" value="DCP2"/>
    <property type="match status" value="1"/>
</dbReference>
<feature type="region of interest" description="Disordered" evidence="9">
    <location>
        <begin position="545"/>
        <end position="653"/>
    </location>
</feature>
<dbReference type="Proteomes" id="UP000799640">
    <property type="component" value="Unassembled WGS sequence"/>
</dbReference>
<organism evidence="11 12">
    <name type="scientific">Trichodelitschia bisporula</name>
    <dbReference type="NCBI Taxonomy" id="703511"/>
    <lineage>
        <taxon>Eukaryota</taxon>
        <taxon>Fungi</taxon>
        <taxon>Dikarya</taxon>
        <taxon>Ascomycota</taxon>
        <taxon>Pezizomycotina</taxon>
        <taxon>Dothideomycetes</taxon>
        <taxon>Dothideomycetes incertae sedis</taxon>
        <taxon>Phaeotrichales</taxon>
        <taxon>Phaeotrichaceae</taxon>
        <taxon>Trichodelitschia</taxon>
    </lineage>
</organism>
<dbReference type="InterPro" id="IPR044099">
    <property type="entry name" value="Dcp2_NUDIX"/>
</dbReference>
<dbReference type="InterPro" id="IPR015797">
    <property type="entry name" value="NUDIX_hydrolase-like_dom_sf"/>
</dbReference>
<evidence type="ECO:0000256" key="8">
    <source>
        <dbReference type="ARBA" id="ARBA00023211"/>
    </source>
</evidence>
<feature type="region of interest" description="Disordered" evidence="9">
    <location>
        <begin position="254"/>
        <end position="279"/>
    </location>
</feature>
<evidence type="ECO:0000256" key="3">
    <source>
        <dbReference type="ARBA" id="ARBA00005279"/>
    </source>
</evidence>
<keyword evidence="8" id="KW-0464">Manganese</keyword>
<dbReference type="PANTHER" id="PTHR23114">
    <property type="entry name" value="M7GPPPN-MRNA HYDROLASE"/>
    <property type="match status" value="1"/>
</dbReference>
<feature type="compositionally biased region" description="Basic and acidic residues" evidence="9">
    <location>
        <begin position="573"/>
        <end position="582"/>
    </location>
</feature>
<sequence>MADKRPPMDRRLTMNKSLIEWLDDLCVRFVINLPREELESVERICFQIEEAQWFYEDFVRPLDPTLPSLNLRQFCSLIFQHCVLLSPLASMSSEAYTEFLTYKTRVPVRGAIMLNQDMSKVVLVKGWKKGAKWSFPRGKINKDEPDLDCAIREVYEETGYDLRGSGLVPDDPQALDVTLREQHMRLYVFRGVPMDTYFEPRTRKEISKIEWYSLADLPAFKRGDERSSSFYMVAPFISKLKTWINEQRRNDRRREVLIDSEEDGEEVPEPESEPAPEPEPAAFQRLLSGLRSSAGGVEGAEAGIEVMPAMYRELAAESKRQFEDDNPFLAGSVQGVRGVPHTPFDQITTTPPEADTPHHVPPPAHVPHVPPPVFPYSPATTVDHPHGPRPYPGPTSHPFSARGTQGAVQGVTPTPHAPQGQEVPFAQQFGSHATIPPASRLPAPQLTGHALHLLNVFNGPQTPPKPPAPRQVTPSTGPSPGVSEISTSMIPVSPQLRNIPPPAPMPPAPMPPAPMAPRTHTPHQTALLNLLNADGELEATDQPVELATQPSPRMPRDASASPLRPRLSMRRLSTMDDEKRDPGLVSATVSGPLNAPEFETVRRKPRGSNQSSPKAKSSPRFATRSPYQPQSASPYQPSSPSRLRERATSPAVPLHTARGAAAQIEAPKPFHPTKILRRPEQLTAVVNAQERRAAELPEQKATLLGMLNSRENMPLRVRSPVSPLPGGGRGTGMRNVSGPVEGRESAASAASSAARRGSGPQTPITPVERHFLMGYLEGVAKSATGRVG</sequence>
<dbReference type="SUPFAM" id="SSF55811">
    <property type="entry name" value="Nudix"/>
    <property type="match status" value="1"/>
</dbReference>
<protein>
    <submittedName>
        <fullName evidence="11">DCP2-domain-containing protein</fullName>
    </submittedName>
</protein>
<keyword evidence="5" id="KW-0479">Metal-binding</keyword>
<dbReference type="GO" id="GO:0003723">
    <property type="term" value="F:RNA binding"/>
    <property type="evidence" value="ECO:0007669"/>
    <property type="project" value="UniProtKB-KW"/>
</dbReference>
<dbReference type="GO" id="GO:0000290">
    <property type="term" value="P:deadenylation-dependent decapping of nuclear-transcribed mRNA"/>
    <property type="evidence" value="ECO:0007669"/>
    <property type="project" value="InterPro"/>
</dbReference>
<dbReference type="Gene3D" id="3.90.79.10">
    <property type="entry name" value="Nucleoside Triphosphate Pyrophosphohydrolase"/>
    <property type="match status" value="1"/>
</dbReference>
<dbReference type="Gene3D" id="1.10.10.1050">
    <property type="entry name" value="Dcp2, box A domain"/>
    <property type="match status" value="1"/>
</dbReference>
<feature type="region of interest" description="Disordered" evidence="9">
    <location>
        <begin position="344"/>
        <end position="422"/>
    </location>
</feature>
<comment type="similarity">
    <text evidence="3">Belongs to the Nudix hydrolase family. DCP2 subfamily.</text>
</comment>
<dbReference type="InterPro" id="IPR007722">
    <property type="entry name" value="DCP2_BoxA"/>
</dbReference>
<keyword evidence="4" id="KW-0963">Cytoplasm</keyword>
<evidence type="ECO:0000256" key="2">
    <source>
        <dbReference type="ARBA" id="ARBA00004496"/>
    </source>
</evidence>
<dbReference type="PROSITE" id="PS00893">
    <property type="entry name" value="NUDIX_BOX"/>
    <property type="match status" value="1"/>
</dbReference>
<feature type="domain" description="Nudix hydrolase" evidence="10">
    <location>
        <begin position="104"/>
        <end position="238"/>
    </location>
</feature>
<evidence type="ECO:0000313" key="11">
    <source>
        <dbReference type="EMBL" id="KAF2398572.1"/>
    </source>
</evidence>
<gene>
    <name evidence="11" type="ORF">EJ06DRAFT_496216</name>
</gene>
<comment type="subcellular location">
    <subcellularLocation>
        <location evidence="2">Cytoplasm</location>
    </subcellularLocation>
</comment>
<evidence type="ECO:0000256" key="1">
    <source>
        <dbReference type="ARBA" id="ARBA00001936"/>
    </source>
</evidence>
<name>A0A6G1HRE8_9PEZI</name>
<feature type="region of interest" description="Disordered" evidence="9">
    <location>
        <begin position="716"/>
        <end position="765"/>
    </location>
</feature>